<feature type="non-terminal residue" evidence="2">
    <location>
        <position position="1"/>
    </location>
</feature>
<keyword evidence="1" id="KW-0732">Signal</keyword>
<reference evidence="2 3" key="1">
    <citation type="submission" date="2018-08" db="EMBL/GenBank/DDBJ databases">
        <title>A genome reference for cultivated species of the human gut microbiota.</title>
        <authorList>
            <person name="Zou Y."/>
            <person name="Xue W."/>
            <person name="Luo G."/>
        </authorList>
    </citation>
    <scope>NUCLEOTIDE SEQUENCE [LARGE SCALE GENOMIC DNA]</scope>
    <source>
        <strain evidence="2 3">AF14-42</strain>
    </source>
</reference>
<gene>
    <name evidence="2" type="ORF">DWW14_24710</name>
</gene>
<comment type="caution">
    <text evidence="2">The sequence shown here is derived from an EMBL/GenBank/DDBJ whole genome shotgun (WGS) entry which is preliminary data.</text>
</comment>
<accession>A0A412WW25</accession>
<evidence type="ECO:0000313" key="2">
    <source>
        <dbReference type="EMBL" id="RGV31571.1"/>
    </source>
</evidence>
<evidence type="ECO:0000256" key="1">
    <source>
        <dbReference type="SAM" id="SignalP"/>
    </source>
</evidence>
<feature type="chain" id="PRO_5019186058" evidence="1">
    <location>
        <begin position="28"/>
        <end position="823"/>
    </location>
</feature>
<protein>
    <submittedName>
        <fullName evidence="2">Uncharacterized protein</fullName>
    </submittedName>
</protein>
<evidence type="ECO:0000313" key="3">
    <source>
        <dbReference type="Proteomes" id="UP000285343"/>
    </source>
</evidence>
<name>A0A412WW25_BACUN</name>
<dbReference type="Proteomes" id="UP000285343">
    <property type="component" value="Unassembled WGS sequence"/>
</dbReference>
<dbReference type="EMBL" id="QRZC01000091">
    <property type="protein sequence ID" value="RGV31571.1"/>
    <property type="molecule type" value="Genomic_DNA"/>
</dbReference>
<feature type="signal peptide" evidence="1">
    <location>
        <begin position="1"/>
        <end position="27"/>
    </location>
</feature>
<sequence>FINLNFNFIMNKKIFSAALFGALMALSAGTFTSCKDYDEDIDRIDTELSGIKSQLEALETKINEGKWITSVTPSADGLTITLSDGQTYNITNGKNGQDGQDGAAGAAGTEWTISEDGYWVCNGEKTDVKAVGQDGEKGEPGQQEVKFENGKWFLWNGTEFVEFKGAATSGNIPFYYTDPNDQNYTILVVFDENGQNKKEIRLPMNEGLAQISVLNGSSLSVNYTIAGEIKWDGAKAVPAKGDYLITQSFDSLLVRVTPTNYDLAAIPSFSLVNSLNETAPVTIGAPVAFNQVLTNQTRSVSKGGLYKMAVTPNKITDEVVENYPSYNAPYLSLVANDKVRSNYEFRYYLQDCSSMSSTPIEFAENGYVIIGGTRMPYFSTKPGEALKIKASGGAEYLYDAYLTVKDINNQKADSIKWGIETGKTMTIQSNEKAQGSMVFVVRYLDVTGQVSTTDIYVSFSTPSTEEIITSIPSTPHVATAESGKNFMLVDFAPYFKDMSEGDRILWNADAYVDVWNTTVKWVYTDERTGRTITEENKWGLIDKIELADADGKVVSEKSKFAKLKVTFTNNYGATQGFDLSKGEFTATVQINGAKEGVYQTVEIPFTVSNPTAAEIAKQYTFNASYFANNTFTILDVKTVDLKDYITGNIDYSGAKATDYLKFSGNKNSVVAMTTEAKIGTAYPVEGLKVNFLGRQYDIPTFNVKFVNSKAYSVNVANAAVSLVSGGSSATIFYAEKAATGKPNFYNVKDALGNFVAAASVDNIAVESTNTDLVTVTKSGNDIAIATVNKVTVDTPVKVKVTATVDGEEFSAEFTVTVKAFPTE</sequence>
<proteinExistence type="predicted"/>
<organism evidence="2 3">
    <name type="scientific">Bacteroides uniformis</name>
    <dbReference type="NCBI Taxonomy" id="820"/>
    <lineage>
        <taxon>Bacteria</taxon>
        <taxon>Pseudomonadati</taxon>
        <taxon>Bacteroidota</taxon>
        <taxon>Bacteroidia</taxon>
        <taxon>Bacteroidales</taxon>
        <taxon>Bacteroidaceae</taxon>
        <taxon>Bacteroides</taxon>
    </lineage>
</organism>
<dbReference type="AlphaFoldDB" id="A0A412WW25"/>